<dbReference type="EMBL" id="UGHY01000002">
    <property type="protein sequence ID" value="STP03683.1"/>
    <property type="molecule type" value="Genomic_DNA"/>
</dbReference>
<organism evidence="2 3">
    <name type="scientific">Haemophilus parainfluenzae</name>
    <dbReference type="NCBI Taxonomy" id="729"/>
    <lineage>
        <taxon>Bacteria</taxon>
        <taxon>Pseudomonadati</taxon>
        <taxon>Pseudomonadota</taxon>
        <taxon>Gammaproteobacteria</taxon>
        <taxon>Pasteurellales</taxon>
        <taxon>Pasteurellaceae</taxon>
        <taxon>Haemophilus</taxon>
    </lineage>
</organism>
<protein>
    <submittedName>
        <fullName evidence="2">Integral membrane protein</fullName>
    </submittedName>
</protein>
<dbReference type="RefSeq" id="WP_049363993.1">
    <property type="nucleotide sequence ID" value="NZ_JVSB01000042.1"/>
</dbReference>
<feature type="transmembrane region" description="Helical" evidence="1">
    <location>
        <begin position="85"/>
        <end position="112"/>
    </location>
</feature>
<dbReference type="GO" id="GO:0005886">
    <property type="term" value="C:plasma membrane"/>
    <property type="evidence" value="ECO:0007669"/>
    <property type="project" value="TreeGrafter"/>
</dbReference>
<dbReference type="PANTHER" id="PTHR34980:SF2">
    <property type="entry name" value="INNER MEMBRANE PROTEIN YHAH-RELATED"/>
    <property type="match status" value="1"/>
</dbReference>
<dbReference type="Pfam" id="PF05656">
    <property type="entry name" value="DUF805"/>
    <property type="match status" value="1"/>
</dbReference>
<evidence type="ECO:0000313" key="2">
    <source>
        <dbReference type="EMBL" id="STP03683.1"/>
    </source>
</evidence>
<keyword evidence="1" id="KW-0812">Transmembrane</keyword>
<dbReference type="Proteomes" id="UP000254186">
    <property type="component" value="Unassembled WGS sequence"/>
</dbReference>
<evidence type="ECO:0000256" key="1">
    <source>
        <dbReference type="SAM" id="Phobius"/>
    </source>
</evidence>
<feature type="transmembrane region" description="Helical" evidence="1">
    <location>
        <begin position="34"/>
        <end position="65"/>
    </location>
</feature>
<name>A0A377JGV1_HAEPA</name>
<sequence>MIEKSLFTYFIEAFTKNYVNFKGRARRKEYWGFTLFYALIFAILGAFAFTGIGVILFLVVFVATLPPSISLTVRRLHDINLSGWFTLYMLIMLIPVIGEGIAIIISIVIGVVQGSAESNKFGENPVISNK</sequence>
<proteinExistence type="predicted"/>
<dbReference type="PANTHER" id="PTHR34980">
    <property type="entry name" value="INNER MEMBRANE PROTEIN-RELATED-RELATED"/>
    <property type="match status" value="1"/>
</dbReference>
<keyword evidence="1" id="KW-1133">Transmembrane helix</keyword>
<keyword evidence="1" id="KW-0472">Membrane</keyword>
<dbReference type="InterPro" id="IPR008523">
    <property type="entry name" value="DUF805"/>
</dbReference>
<reference evidence="2 3" key="1">
    <citation type="submission" date="2018-06" db="EMBL/GenBank/DDBJ databases">
        <authorList>
            <consortium name="Pathogen Informatics"/>
            <person name="Doyle S."/>
        </authorList>
    </citation>
    <scope>NUCLEOTIDE SEQUENCE [LARGE SCALE GENOMIC DNA]</scope>
    <source>
        <strain evidence="2 3">NCTC10672</strain>
    </source>
</reference>
<evidence type="ECO:0000313" key="3">
    <source>
        <dbReference type="Proteomes" id="UP000254186"/>
    </source>
</evidence>
<accession>A0A377JGV1</accession>
<dbReference type="AlphaFoldDB" id="A0A377JGV1"/>
<gene>
    <name evidence="2" type="primary">yhaI</name>
    <name evidence="2" type="ORF">NCTC10672_00944</name>
</gene>